<accession>A0A922T107</accession>
<dbReference type="GO" id="GO:0005634">
    <property type="term" value="C:nucleus"/>
    <property type="evidence" value="ECO:0007669"/>
    <property type="project" value="InterPro"/>
</dbReference>
<sequence>MNTQHQPRARGRGRGRGRGNFQQTSNDGDQMMVDSEQSRGYRGRGRGRGPRGGRNHFQSDDRSKDEPMDKEKLKSNPSYPLMEGFLTRRYDAPNKLLNLSTIASDQEILEAGMFATEGAQKKFFPALMIICDAILETQEAKEQAIHSVTLAGNNLENTHAVYQLCNHFRHIQNLDLSNNAFATLDALKPWKGRFRNVEHLIVDPFPSMDWEDEITSWFPKLKILNGTQVRPSASATDKHTTNAQQIPPPSVTPTPPLPAPEFADPEQQAKEEMIAYVQRETNLTRDYAIQCLEAGQWNLEQAGALFTQSRDSLPAEAFN</sequence>
<feature type="region of interest" description="Disordered" evidence="1">
    <location>
        <begin position="1"/>
        <end position="78"/>
    </location>
</feature>
<feature type="compositionally biased region" description="Pro residues" evidence="1">
    <location>
        <begin position="246"/>
        <end position="259"/>
    </location>
</feature>
<dbReference type="InterPro" id="IPR032675">
    <property type="entry name" value="LRR_dom_sf"/>
</dbReference>
<organism evidence="3 4">
    <name type="scientific">Pyrenophora tritici-repentis</name>
    <dbReference type="NCBI Taxonomy" id="45151"/>
    <lineage>
        <taxon>Eukaryota</taxon>
        <taxon>Fungi</taxon>
        <taxon>Dikarya</taxon>
        <taxon>Ascomycota</taxon>
        <taxon>Pezizomycotina</taxon>
        <taxon>Dothideomycetes</taxon>
        <taxon>Pleosporomycetidae</taxon>
        <taxon>Pleosporales</taxon>
        <taxon>Pleosporineae</taxon>
        <taxon>Pleosporaceae</taxon>
        <taxon>Pyrenophora</taxon>
    </lineage>
</organism>
<feature type="compositionally biased region" description="Polar residues" evidence="1">
    <location>
        <begin position="229"/>
        <end position="245"/>
    </location>
</feature>
<dbReference type="CDD" id="cd14342">
    <property type="entry name" value="UBA_TAP-C"/>
    <property type="match status" value="1"/>
</dbReference>
<evidence type="ECO:0000259" key="2">
    <source>
        <dbReference type="PROSITE" id="PS51281"/>
    </source>
</evidence>
<evidence type="ECO:0000256" key="1">
    <source>
        <dbReference type="SAM" id="MobiDB-lite"/>
    </source>
</evidence>
<dbReference type="Gene3D" id="3.80.10.10">
    <property type="entry name" value="Ribonuclease Inhibitor"/>
    <property type="match status" value="1"/>
</dbReference>
<feature type="domain" description="TAP-C" evidence="2">
    <location>
        <begin position="268"/>
        <end position="319"/>
    </location>
</feature>
<dbReference type="InterPro" id="IPR009060">
    <property type="entry name" value="UBA-like_sf"/>
</dbReference>
<dbReference type="SUPFAM" id="SSF46934">
    <property type="entry name" value="UBA-like"/>
    <property type="match status" value="1"/>
</dbReference>
<gene>
    <name evidence="3" type="ORF">Ptr86124_005219</name>
</gene>
<dbReference type="PROSITE" id="PS51281">
    <property type="entry name" value="TAP_C"/>
    <property type="match status" value="1"/>
</dbReference>
<dbReference type="SMART" id="SM00804">
    <property type="entry name" value="TAP_C"/>
    <property type="match status" value="1"/>
</dbReference>
<feature type="compositionally biased region" description="Basic residues" evidence="1">
    <location>
        <begin position="41"/>
        <end position="54"/>
    </location>
</feature>
<dbReference type="PANTHER" id="PTHR10662:SF22">
    <property type="entry name" value="NUCLEAR RNA EXPORT FACTOR 1"/>
    <property type="match status" value="1"/>
</dbReference>
<dbReference type="AlphaFoldDB" id="A0A922T107"/>
<dbReference type="OMA" id="PWKGRFR"/>
<dbReference type="Gene3D" id="1.10.8.10">
    <property type="entry name" value="DNA helicase RuvA subunit, C-terminal domain"/>
    <property type="match status" value="1"/>
</dbReference>
<proteinExistence type="predicted"/>
<reference evidence="4" key="1">
    <citation type="journal article" date="2022" name="Microb. Genom.">
        <title>A global pangenome for the wheat fungal pathogen Pyrenophora tritici-repentis and prediction of effector protein structural homology.</title>
        <authorList>
            <person name="Moolhuijzen P.M."/>
            <person name="See P.T."/>
            <person name="Shi G."/>
            <person name="Powell H.R."/>
            <person name="Cockram J."/>
            <person name="Jorgensen L.N."/>
            <person name="Benslimane H."/>
            <person name="Strelkov S.E."/>
            <person name="Turner J."/>
            <person name="Liu Z."/>
            <person name="Moffat C.S."/>
        </authorList>
    </citation>
    <scope>NUCLEOTIDE SEQUENCE [LARGE SCALE GENOMIC DNA]</scope>
</reference>
<dbReference type="Pfam" id="PF03943">
    <property type="entry name" value="TAP_C"/>
    <property type="match status" value="1"/>
</dbReference>
<dbReference type="SUPFAM" id="SSF52058">
    <property type="entry name" value="L domain-like"/>
    <property type="match status" value="1"/>
</dbReference>
<dbReference type="InterPro" id="IPR030217">
    <property type="entry name" value="NXF_fam"/>
</dbReference>
<dbReference type="InterPro" id="IPR005637">
    <property type="entry name" value="TAP_C_dom"/>
</dbReference>
<evidence type="ECO:0000313" key="3">
    <source>
        <dbReference type="EMBL" id="KAI1515218.1"/>
    </source>
</evidence>
<feature type="compositionally biased region" description="Basic and acidic residues" evidence="1">
    <location>
        <begin position="57"/>
        <end position="74"/>
    </location>
</feature>
<dbReference type="EMBL" id="NRDI02000006">
    <property type="protein sequence ID" value="KAI1515218.1"/>
    <property type="molecule type" value="Genomic_DNA"/>
</dbReference>
<dbReference type="Proteomes" id="UP000249757">
    <property type="component" value="Unassembled WGS sequence"/>
</dbReference>
<dbReference type="OrthoDB" id="25872at2759"/>
<dbReference type="GO" id="GO:0003723">
    <property type="term" value="F:RNA binding"/>
    <property type="evidence" value="ECO:0007669"/>
    <property type="project" value="TreeGrafter"/>
</dbReference>
<keyword evidence="4" id="KW-1185">Reference proteome</keyword>
<protein>
    <submittedName>
        <fullName evidence="3">TAP C-terminal domain containing protein</fullName>
    </submittedName>
</protein>
<name>A0A922T107_9PLEO</name>
<feature type="compositionally biased region" description="Basic residues" evidence="1">
    <location>
        <begin position="7"/>
        <end position="17"/>
    </location>
</feature>
<dbReference type="GO" id="GO:0016973">
    <property type="term" value="P:poly(A)+ mRNA export from nucleus"/>
    <property type="evidence" value="ECO:0007669"/>
    <property type="project" value="TreeGrafter"/>
</dbReference>
<evidence type="ECO:0000313" key="4">
    <source>
        <dbReference type="Proteomes" id="UP000249757"/>
    </source>
</evidence>
<feature type="region of interest" description="Disordered" evidence="1">
    <location>
        <begin position="229"/>
        <end position="263"/>
    </location>
</feature>
<dbReference type="PANTHER" id="PTHR10662">
    <property type="entry name" value="NUCLEAR RNA EXPORT FACTOR"/>
    <property type="match status" value="1"/>
</dbReference>
<comment type="caution">
    <text evidence="3">The sequence shown here is derived from an EMBL/GenBank/DDBJ whole genome shotgun (WGS) entry which is preliminary data.</text>
</comment>